<keyword evidence="4" id="KW-0378">Hydrolase</keyword>
<dbReference type="Gene3D" id="3.90.850.10">
    <property type="entry name" value="Fumarylacetoacetase-like, C-terminal domain"/>
    <property type="match status" value="1"/>
</dbReference>
<dbReference type="Proteomes" id="UP000646365">
    <property type="component" value="Unassembled WGS sequence"/>
</dbReference>
<dbReference type="FunFam" id="3.90.850.10:FF:000002">
    <property type="entry name" value="2-hydroxyhepta-2,4-diene-1,7-dioate isomerase"/>
    <property type="match status" value="1"/>
</dbReference>
<comment type="similarity">
    <text evidence="1">Belongs to the FAH family.</text>
</comment>
<evidence type="ECO:0000313" key="5">
    <source>
        <dbReference type="Proteomes" id="UP000646365"/>
    </source>
</evidence>
<gene>
    <name evidence="4" type="ORF">GCM10011611_53670</name>
</gene>
<organism evidence="4 5">
    <name type="scientific">Aliidongia dinghuensis</name>
    <dbReference type="NCBI Taxonomy" id="1867774"/>
    <lineage>
        <taxon>Bacteria</taxon>
        <taxon>Pseudomonadati</taxon>
        <taxon>Pseudomonadota</taxon>
        <taxon>Alphaproteobacteria</taxon>
        <taxon>Rhodospirillales</taxon>
        <taxon>Dongiaceae</taxon>
        <taxon>Aliidongia</taxon>
    </lineage>
</organism>
<dbReference type="GO" id="GO:0019752">
    <property type="term" value="P:carboxylic acid metabolic process"/>
    <property type="evidence" value="ECO:0007669"/>
    <property type="project" value="UniProtKB-ARBA"/>
</dbReference>
<dbReference type="GO" id="GO:0046872">
    <property type="term" value="F:metal ion binding"/>
    <property type="evidence" value="ECO:0007669"/>
    <property type="project" value="UniProtKB-KW"/>
</dbReference>
<feature type="domain" description="Fumarylacetoacetase-like C-terminal" evidence="3">
    <location>
        <begin position="86"/>
        <end position="296"/>
    </location>
</feature>
<dbReference type="GO" id="GO:0016787">
    <property type="term" value="F:hydrolase activity"/>
    <property type="evidence" value="ECO:0007669"/>
    <property type="project" value="UniProtKB-KW"/>
</dbReference>
<keyword evidence="5" id="KW-1185">Reference proteome</keyword>
<comment type="caution">
    <text evidence="4">The sequence shown here is derived from an EMBL/GenBank/DDBJ whole genome shotgun (WGS) entry which is preliminary data.</text>
</comment>
<dbReference type="RefSeq" id="WP_189051253.1">
    <property type="nucleotide sequence ID" value="NZ_BMJQ01000017.1"/>
</dbReference>
<dbReference type="GO" id="GO:0016853">
    <property type="term" value="F:isomerase activity"/>
    <property type="evidence" value="ECO:0007669"/>
    <property type="project" value="UniProtKB-ARBA"/>
</dbReference>
<reference evidence="4" key="1">
    <citation type="journal article" date="2014" name="Int. J. Syst. Evol. Microbiol.">
        <title>Complete genome sequence of Corynebacterium casei LMG S-19264T (=DSM 44701T), isolated from a smear-ripened cheese.</title>
        <authorList>
            <consortium name="US DOE Joint Genome Institute (JGI-PGF)"/>
            <person name="Walter F."/>
            <person name="Albersmeier A."/>
            <person name="Kalinowski J."/>
            <person name="Ruckert C."/>
        </authorList>
    </citation>
    <scope>NUCLEOTIDE SEQUENCE</scope>
    <source>
        <strain evidence="4">CGMCC 1.15725</strain>
    </source>
</reference>
<dbReference type="InterPro" id="IPR036663">
    <property type="entry name" value="Fumarylacetoacetase_C_sf"/>
</dbReference>
<name>A0A8J2YZH4_9PROT</name>
<dbReference type="Pfam" id="PF01557">
    <property type="entry name" value="FAA_hydrolase"/>
    <property type="match status" value="1"/>
</dbReference>
<dbReference type="PANTHER" id="PTHR42796">
    <property type="entry name" value="FUMARYLACETOACETATE HYDROLASE DOMAIN-CONTAINING PROTEIN 2A-RELATED"/>
    <property type="match status" value="1"/>
</dbReference>
<protein>
    <submittedName>
        <fullName evidence="4">Hydrolase</fullName>
    </submittedName>
</protein>
<dbReference type="EMBL" id="BMJQ01000017">
    <property type="protein sequence ID" value="GGF40503.1"/>
    <property type="molecule type" value="Genomic_DNA"/>
</dbReference>
<proteinExistence type="inferred from homology"/>
<evidence type="ECO:0000256" key="2">
    <source>
        <dbReference type="ARBA" id="ARBA00022723"/>
    </source>
</evidence>
<reference evidence="4" key="2">
    <citation type="submission" date="2020-09" db="EMBL/GenBank/DDBJ databases">
        <authorList>
            <person name="Sun Q."/>
            <person name="Zhou Y."/>
        </authorList>
    </citation>
    <scope>NUCLEOTIDE SEQUENCE</scope>
    <source>
        <strain evidence="4">CGMCC 1.15725</strain>
    </source>
</reference>
<keyword evidence="2" id="KW-0479">Metal-binding</keyword>
<dbReference type="AlphaFoldDB" id="A0A8J2YZH4"/>
<dbReference type="InterPro" id="IPR011234">
    <property type="entry name" value="Fumarylacetoacetase-like_C"/>
</dbReference>
<dbReference type="InterPro" id="IPR051121">
    <property type="entry name" value="FAH"/>
</dbReference>
<dbReference type="SUPFAM" id="SSF56529">
    <property type="entry name" value="FAH"/>
    <property type="match status" value="1"/>
</dbReference>
<evidence type="ECO:0000259" key="3">
    <source>
        <dbReference type="Pfam" id="PF01557"/>
    </source>
</evidence>
<accession>A0A8J2YZH4</accession>
<evidence type="ECO:0000313" key="4">
    <source>
        <dbReference type="EMBL" id="GGF40503.1"/>
    </source>
</evidence>
<sequence length="302" mass="32287">MRFASFIDGQRAGYGIVLAGDHLLDLTAAGKTAAQPLPADLAGFIAAGAPALEIARQLADRADQASLRSIASVRLVAPIPRPAKNVFCIGRNYLDHVAEGYRARGTETKVPEVPQIFTKPPTAVIGPDEPFALDAAVSAKIDYEVELALIIGKAGRDIPAERAWDHIFGFTILNDITARDLQRRHEQWFKGKGLDRSCPMGPVVVTRDEIADPTEFELSLTVNGEARQRAKVGQMIFPIPTIIASLSAGLTLEPGDIIATGTPSGVGYAMDPPRYLAPGDHVVCTISGIGRLATPITAYERT</sequence>
<evidence type="ECO:0000256" key="1">
    <source>
        <dbReference type="ARBA" id="ARBA00010211"/>
    </source>
</evidence>
<dbReference type="PANTHER" id="PTHR42796:SF4">
    <property type="entry name" value="FUMARYLACETOACETATE HYDROLASE DOMAIN-CONTAINING PROTEIN 2A"/>
    <property type="match status" value="1"/>
</dbReference>